<evidence type="ECO:0008006" key="4">
    <source>
        <dbReference type="Google" id="ProtNLM"/>
    </source>
</evidence>
<protein>
    <recommendedName>
        <fullName evidence="4">60S ribosomal protein L29</fullName>
    </recommendedName>
</protein>
<feature type="compositionally biased region" description="Basic and acidic residues" evidence="1">
    <location>
        <begin position="28"/>
        <end position="37"/>
    </location>
</feature>
<proteinExistence type="predicted"/>
<sequence>MRFAKKHKKKDLKKMQANNAKAMSARSEAIKDLEKPQTVKPKVSKRPSSKLTGLAFIAHPKFGKQIRRYMTRVRRLQKLKPKVQAKVEASAAAQAPNGAQTPVKAPYKRSQTANVKTDGLV</sequence>
<dbReference type="EMBL" id="JBBHLL010000053">
    <property type="protein sequence ID" value="KAK7823329.1"/>
    <property type="molecule type" value="Genomic_DNA"/>
</dbReference>
<organism evidence="2 3">
    <name type="scientific">Myodes glareolus</name>
    <name type="common">Bank vole</name>
    <name type="synonym">Clethrionomys glareolus</name>
    <dbReference type="NCBI Taxonomy" id="447135"/>
    <lineage>
        <taxon>Eukaryota</taxon>
        <taxon>Metazoa</taxon>
        <taxon>Chordata</taxon>
        <taxon>Craniata</taxon>
        <taxon>Vertebrata</taxon>
        <taxon>Euteleostomi</taxon>
        <taxon>Mammalia</taxon>
        <taxon>Eutheria</taxon>
        <taxon>Euarchontoglires</taxon>
        <taxon>Glires</taxon>
        <taxon>Rodentia</taxon>
        <taxon>Myomorpha</taxon>
        <taxon>Muroidea</taxon>
        <taxon>Cricetidae</taxon>
        <taxon>Arvicolinae</taxon>
        <taxon>Myodes</taxon>
    </lineage>
</organism>
<keyword evidence="3" id="KW-1185">Reference proteome</keyword>
<feature type="region of interest" description="Disordered" evidence="1">
    <location>
        <begin position="1"/>
        <end position="48"/>
    </location>
</feature>
<feature type="compositionally biased region" description="Basic residues" evidence="1">
    <location>
        <begin position="1"/>
        <end position="12"/>
    </location>
</feature>
<evidence type="ECO:0000313" key="3">
    <source>
        <dbReference type="Proteomes" id="UP001488838"/>
    </source>
</evidence>
<feature type="region of interest" description="Disordered" evidence="1">
    <location>
        <begin position="87"/>
        <end position="121"/>
    </location>
</feature>
<accession>A0AAW0J9B5</accession>
<dbReference type="Proteomes" id="UP001488838">
    <property type="component" value="Unassembled WGS sequence"/>
</dbReference>
<evidence type="ECO:0000313" key="2">
    <source>
        <dbReference type="EMBL" id="KAK7823329.1"/>
    </source>
</evidence>
<comment type="caution">
    <text evidence="2">The sequence shown here is derived from an EMBL/GenBank/DDBJ whole genome shotgun (WGS) entry which is preliminary data.</text>
</comment>
<dbReference type="AlphaFoldDB" id="A0AAW0J9B5"/>
<reference evidence="2 3" key="1">
    <citation type="journal article" date="2023" name="bioRxiv">
        <title>Conserved and derived expression patterns and positive selection on dental genes reveal complex evolutionary context of ever-growing rodent molars.</title>
        <authorList>
            <person name="Calamari Z.T."/>
            <person name="Song A."/>
            <person name="Cohen E."/>
            <person name="Akter M."/>
            <person name="Roy R.D."/>
            <person name="Hallikas O."/>
            <person name="Christensen M.M."/>
            <person name="Li P."/>
            <person name="Marangoni P."/>
            <person name="Jernvall J."/>
            <person name="Klein O.D."/>
        </authorList>
    </citation>
    <scope>NUCLEOTIDE SEQUENCE [LARGE SCALE GENOMIC DNA]</scope>
    <source>
        <strain evidence="2">V071</strain>
    </source>
</reference>
<evidence type="ECO:0000256" key="1">
    <source>
        <dbReference type="SAM" id="MobiDB-lite"/>
    </source>
</evidence>
<feature type="compositionally biased region" description="Low complexity" evidence="1">
    <location>
        <begin position="87"/>
        <end position="99"/>
    </location>
</feature>
<name>A0AAW0J9B5_MYOGA</name>
<gene>
    <name evidence="2" type="ORF">U0070_007671</name>
</gene>